<evidence type="ECO:0000313" key="2">
    <source>
        <dbReference type="Proteomes" id="UP000831817"/>
    </source>
</evidence>
<sequence>MLILGVEVFDEALFSIIPYNYTSYTSIPSNKPGEGSLGGYYSINGRGKEFDFKMVFPEAEEFEPHEENGTKICYNETGITGKGHIKNIDIRWDTIYRLVLGDFKGAIFKTPFSGYYNVTCAGWSGGGNFSNNGNRFNGTFQITGVKTFFKGNFTFHLEGNRIILHAIYIYYPKGEPWKAKKVEKDYYM</sequence>
<gene>
    <name evidence="1" type="ORF">MTTB_07290</name>
</gene>
<protein>
    <submittedName>
        <fullName evidence="1">Uncharacterized protein</fullName>
    </submittedName>
</protein>
<name>A0ABN6PAU7_9EURY</name>
<keyword evidence="2" id="KW-1185">Reference proteome</keyword>
<dbReference type="GeneID" id="71965249"/>
<proteinExistence type="predicted"/>
<evidence type="ECO:0000313" key="1">
    <source>
        <dbReference type="EMBL" id="BDH79350.1"/>
    </source>
</evidence>
<dbReference type="Proteomes" id="UP000831817">
    <property type="component" value="Chromosome"/>
</dbReference>
<accession>A0ABN6PAU7</accession>
<organism evidence="1 2">
    <name type="scientific">Methanothermobacter tenebrarum</name>
    <dbReference type="NCBI Taxonomy" id="680118"/>
    <lineage>
        <taxon>Archaea</taxon>
        <taxon>Methanobacteriati</taxon>
        <taxon>Methanobacteriota</taxon>
        <taxon>Methanomada group</taxon>
        <taxon>Methanobacteria</taxon>
        <taxon>Methanobacteriales</taxon>
        <taxon>Methanobacteriaceae</taxon>
        <taxon>Methanothermobacter</taxon>
    </lineage>
</organism>
<dbReference type="EMBL" id="AP025698">
    <property type="protein sequence ID" value="BDH79350.1"/>
    <property type="molecule type" value="Genomic_DNA"/>
</dbReference>
<reference evidence="1 2" key="1">
    <citation type="submission" date="2022-04" db="EMBL/GenBank/DDBJ databases">
        <title>Complete genome of Methanothermobacter tenebrarum strain RMAS.</title>
        <authorList>
            <person name="Nakamura K."/>
            <person name="Oshima K."/>
            <person name="Hattori M."/>
            <person name="Kamagata Y."/>
            <person name="Takamizawa K."/>
        </authorList>
    </citation>
    <scope>NUCLEOTIDE SEQUENCE [LARGE SCALE GENOMIC DNA]</scope>
    <source>
        <strain evidence="1 2">RMAS</strain>
    </source>
</reference>
<dbReference type="RefSeq" id="WP_248565172.1">
    <property type="nucleotide sequence ID" value="NZ_AP025698.1"/>
</dbReference>